<gene>
    <name evidence="1" type="primary">LOC102601001</name>
</gene>
<reference evidence="2" key="1">
    <citation type="journal article" date="2011" name="Nature">
        <title>Genome sequence and analysis of the tuber crop potato.</title>
        <authorList>
            <consortium name="The Potato Genome Sequencing Consortium"/>
        </authorList>
    </citation>
    <scope>NUCLEOTIDE SEQUENCE [LARGE SCALE GENOMIC DNA]</scope>
    <source>
        <strain evidence="2">cv. DM1-3 516 R44</strain>
    </source>
</reference>
<reference evidence="1" key="2">
    <citation type="submission" date="2015-06" db="UniProtKB">
        <authorList>
            <consortium name="EnsemblPlants"/>
        </authorList>
    </citation>
    <scope>IDENTIFICATION</scope>
    <source>
        <strain evidence="1">DM1-3 516 R44</strain>
    </source>
</reference>
<proteinExistence type="predicted"/>
<dbReference type="GO" id="GO:0003700">
    <property type="term" value="F:DNA-binding transcription factor activity"/>
    <property type="evidence" value="ECO:0007669"/>
    <property type="project" value="InterPro"/>
</dbReference>
<accession>M1AWJ7</accession>
<dbReference type="ExpressionAtlas" id="M1AWJ7">
    <property type="expression patterns" value="baseline"/>
</dbReference>
<name>M1AWJ7_SOLTU</name>
<dbReference type="Gramene" id="PGSC0003DMT400031942">
    <property type="protein sequence ID" value="PGSC0003DMT400031942"/>
    <property type="gene ID" value="PGSC0003DMG401012256"/>
</dbReference>
<dbReference type="EnsemblPlants" id="PGSC0003DMT400031942">
    <property type="protein sequence ID" value="PGSC0003DMT400031942"/>
    <property type="gene ID" value="PGSC0003DMG401012256"/>
</dbReference>
<dbReference type="Proteomes" id="UP000011115">
    <property type="component" value="Unassembled WGS sequence"/>
</dbReference>
<evidence type="ECO:0000313" key="2">
    <source>
        <dbReference type="Proteomes" id="UP000011115"/>
    </source>
</evidence>
<dbReference type="PANTHER" id="PTHR32002">
    <property type="entry name" value="PROTEIN NLP8"/>
    <property type="match status" value="1"/>
</dbReference>
<organism evidence="1 2">
    <name type="scientific">Solanum tuberosum</name>
    <name type="common">Potato</name>
    <dbReference type="NCBI Taxonomy" id="4113"/>
    <lineage>
        <taxon>Eukaryota</taxon>
        <taxon>Viridiplantae</taxon>
        <taxon>Streptophyta</taxon>
        <taxon>Embryophyta</taxon>
        <taxon>Tracheophyta</taxon>
        <taxon>Spermatophyta</taxon>
        <taxon>Magnoliopsida</taxon>
        <taxon>eudicotyledons</taxon>
        <taxon>Gunneridae</taxon>
        <taxon>Pentapetalae</taxon>
        <taxon>asterids</taxon>
        <taxon>lamiids</taxon>
        <taxon>Solanales</taxon>
        <taxon>Solanaceae</taxon>
        <taxon>Solanoideae</taxon>
        <taxon>Solaneae</taxon>
        <taxon>Solanum</taxon>
    </lineage>
</organism>
<dbReference type="PANTHER" id="PTHR32002:SF77">
    <property type="entry name" value="PROTEIN NLP6-LIKE ISOFORM X1"/>
    <property type="match status" value="1"/>
</dbReference>
<dbReference type="HOGENOM" id="CLU_1117334_0_0_1"/>
<dbReference type="AlphaFoldDB" id="M1AWJ7"/>
<keyword evidence="2" id="KW-1185">Reference proteome</keyword>
<protein>
    <submittedName>
        <fullName evidence="1">Transcription factor</fullName>
    </submittedName>
</protein>
<evidence type="ECO:0000313" key="1">
    <source>
        <dbReference type="EnsemblPlants" id="PGSC0003DMT400031942"/>
    </source>
</evidence>
<dbReference type="InterPro" id="IPR045012">
    <property type="entry name" value="NLP"/>
</dbReference>
<sequence length="249" mass="29034">MINNIPFDHSANMMEQIGKNQYPMINDDVYEVYTSSEFMNYIGEPLSCSEERSNFHLMVFWTNNQPQSTSVKEKIKLALQRIETSQVILLQFWGLENIEGRNYLSTSGQPFGLRYLYKGLCWYRKHCQGYKYSVDKGENPEQGREKTHLFGPPTRVFQQKLPESSTHVGYYTNEEFPMRDHVLQCGVRTYLALPVFEPIEKNCIGVIELVTVWKGGYLTCEVERVLNPLEVRPISLFLAFRQIHIVRVS</sequence>